<feature type="region of interest" description="Disordered" evidence="10">
    <location>
        <begin position="362"/>
        <end position="390"/>
    </location>
</feature>
<dbReference type="InterPro" id="IPR006639">
    <property type="entry name" value="Preselin/SPP"/>
</dbReference>
<name>A0ABQ8UTP8_9EUKA</name>
<evidence type="ECO:0000256" key="4">
    <source>
        <dbReference type="ARBA" id="ARBA00022692"/>
    </source>
</evidence>
<dbReference type="PANTHER" id="PTHR10202">
    <property type="entry name" value="PRESENILIN"/>
    <property type="match status" value="1"/>
</dbReference>
<keyword evidence="8" id="KW-0333">Golgi apparatus</keyword>
<keyword evidence="6" id="KW-0914">Notch signaling pathway</keyword>
<evidence type="ECO:0000313" key="12">
    <source>
        <dbReference type="EMBL" id="KAJ4460925.1"/>
    </source>
</evidence>
<feature type="compositionally biased region" description="Basic and acidic residues" evidence="10">
    <location>
        <begin position="365"/>
        <end position="377"/>
    </location>
</feature>
<evidence type="ECO:0000256" key="7">
    <source>
        <dbReference type="ARBA" id="ARBA00022989"/>
    </source>
</evidence>
<feature type="transmembrane region" description="Helical" evidence="11">
    <location>
        <begin position="65"/>
        <end position="89"/>
    </location>
</feature>
<dbReference type="EMBL" id="JAPMOS010000010">
    <property type="protein sequence ID" value="KAJ4460925.1"/>
    <property type="molecule type" value="Genomic_DNA"/>
</dbReference>
<protein>
    <submittedName>
        <fullName evidence="12">Peptidase A22A</fullName>
    </submittedName>
</protein>
<gene>
    <name evidence="12" type="ORF">PAPYR_2771</name>
</gene>
<keyword evidence="7 11" id="KW-1133">Transmembrane helix</keyword>
<feature type="transmembrane region" description="Helical" evidence="11">
    <location>
        <begin position="131"/>
        <end position="152"/>
    </location>
</feature>
<feature type="transmembrane region" description="Helical" evidence="11">
    <location>
        <begin position="440"/>
        <end position="464"/>
    </location>
</feature>
<feature type="transmembrane region" description="Helical" evidence="11">
    <location>
        <begin position="12"/>
        <end position="32"/>
    </location>
</feature>
<keyword evidence="9 11" id="KW-0472">Membrane</keyword>
<evidence type="ECO:0000313" key="13">
    <source>
        <dbReference type="Proteomes" id="UP001141327"/>
    </source>
</evidence>
<sequence length="504" mass="54118">MVSEDDLELHAAQLSSLIIPVSITMILVIFVIRSLQISLPSSPSTGQTIVNLSNTDDPIDFWGTYWPIINVLIIVVMVIVATFVFVCLYKHGCTKILWGWLGFATLALLGFFGAQVLLSLLNVYPILPIDYISFAFYVWNYSWVGVICVFWVSPLILQQIYLVAVSVFMAWSLTQMPEWTTWVLLGLVAFYDIFAVFCPCCALNQLIKMAQERDEPIPGLIYTAEVRRTPSNAVTPTRPSSSAAPVVALPAPSAAAAPRPGLRGGCPEPMGRDSEQAPTTGQQQQPVPVPPPYFTVPFPSLRHPTSPHPPEGGAASIPPGGTSPRAASPALSPPPPGVSSAPPVEPRVSTGARMAEVGLPALGSPHERVEDEADHRPSASPPRRAPVDPEVAEVTVPGAAVATDDDEDEEEEDDKGTVRLGLGDFIFFSVLIGRAAMADFTTLVVCFVAILAGLTATVVILAVARRPLPALPLSIFSGIPFYFGARYLVAPLITQLARHGWVLG</sequence>
<feature type="transmembrane region" description="Helical" evidence="11">
    <location>
        <begin position="159"/>
        <end position="176"/>
    </location>
</feature>
<dbReference type="InterPro" id="IPR042524">
    <property type="entry name" value="Presenilin_C"/>
</dbReference>
<feature type="region of interest" description="Disordered" evidence="10">
    <location>
        <begin position="231"/>
        <end position="348"/>
    </location>
</feature>
<feature type="transmembrane region" description="Helical" evidence="11">
    <location>
        <begin position="182"/>
        <end position="203"/>
    </location>
</feature>
<evidence type="ECO:0000256" key="1">
    <source>
        <dbReference type="ARBA" id="ARBA00004477"/>
    </source>
</evidence>
<comment type="caution">
    <text evidence="12">The sequence shown here is derived from an EMBL/GenBank/DDBJ whole genome shotgun (WGS) entry which is preliminary data.</text>
</comment>
<feature type="transmembrane region" description="Helical" evidence="11">
    <location>
        <begin position="470"/>
        <end position="489"/>
    </location>
</feature>
<evidence type="ECO:0000256" key="5">
    <source>
        <dbReference type="ARBA" id="ARBA00022824"/>
    </source>
</evidence>
<evidence type="ECO:0000256" key="6">
    <source>
        <dbReference type="ARBA" id="ARBA00022976"/>
    </source>
</evidence>
<feature type="compositionally biased region" description="Low complexity" evidence="10">
    <location>
        <begin position="233"/>
        <end position="261"/>
    </location>
</feature>
<evidence type="ECO:0000256" key="3">
    <source>
        <dbReference type="ARBA" id="ARBA00008604"/>
    </source>
</evidence>
<evidence type="ECO:0000256" key="11">
    <source>
        <dbReference type="SAM" id="Phobius"/>
    </source>
</evidence>
<dbReference type="Gene3D" id="1.10.472.100">
    <property type="entry name" value="Presenilin"/>
    <property type="match status" value="1"/>
</dbReference>
<evidence type="ECO:0000256" key="10">
    <source>
        <dbReference type="SAM" id="MobiDB-lite"/>
    </source>
</evidence>
<dbReference type="Proteomes" id="UP001141327">
    <property type="component" value="Unassembled WGS sequence"/>
</dbReference>
<reference evidence="12" key="1">
    <citation type="journal article" date="2022" name="bioRxiv">
        <title>Genomics of Preaxostyla Flagellates Illuminates Evolutionary Transitions and the Path Towards Mitochondrial Loss.</title>
        <authorList>
            <person name="Novak L.V.F."/>
            <person name="Treitli S.C."/>
            <person name="Pyrih J."/>
            <person name="Halakuc P."/>
            <person name="Pipaliya S.V."/>
            <person name="Vacek V."/>
            <person name="Brzon O."/>
            <person name="Soukal P."/>
            <person name="Eme L."/>
            <person name="Dacks J.B."/>
            <person name="Karnkowska A."/>
            <person name="Elias M."/>
            <person name="Hampl V."/>
        </authorList>
    </citation>
    <scope>NUCLEOTIDE SEQUENCE</scope>
    <source>
        <strain evidence="12">RCP-MX</strain>
    </source>
</reference>
<dbReference type="Pfam" id="PF01080">
    <property type="entry name" value="Presenilin"/>
    <property type="match status" value="2"/>
</dbReference>
<dbReference type="PANTHER" id="PTHR10202:SF13">
    <property type="entry name" value="PRESENILIN HOMOLOG"/>
    <property type="match status" value="1"/>
</dbReference>
<proteinExistence type="inferred from homology"/>
<dbReference type="SMART" id="SM00730">
    <property type="entry name" value="PSN"/>
    <property type="match status" value="1"/>
</dbReference>
<organism evidence="12 13">
    <name type="scientific">Paratrimastix pyriformis</name>
    <dbReference type="NCBI Taxonomy" id="342808"/>
    <lineage>
        <taxon>Eukaryota</taxon>
        <taxon>Metamonada</taxon>
        <taxon>Preaxostyla</taxon>
        <taxon>Paratrimastigidae</taxon>
        <taxon>Paratrimastix</taxon>
    </lineage>
</organism>
<keyword evidence="4 11" id="KW-0812">Transmembrane</keyword>
<comment type="similarity">
    <text evidence="3">Belongs to the peptidase A22A family.</text>
</comment>
<accession>A0ABQ8UTP8</accession>
<evidence type="ECO:0000256" key="2">
    <source>
        <dbReference type="ARBA" id="ARBA00004653"/>
    </source>
</evidence>
<keyword evidence="5" id="KW-0256">Endoplasmic reticulum</keyword>
<dbReference type="InterPro" id="IPR001108">
    <property type="entry name" value="Peptidase_A22A"/>
</dbReference>
<evidence type="ECO:0000256" key="9">
    <source>
        <dbReference type="ARBA" id="ARBA00023136"/>
    </source>
</evidence>
<comment type="subcellular location">
    <subcellularLocation>
        <location evidence="1">Endoplasmic reticulum membrane</location>
        <topology evidence="1">Multi-pass membrane protein</topology>
    </subcellularLocation>
    <subcellularLocation>
        <location evidence="2">Golgi apparatus membrane</location>
        <topology evidence="2">Multi-pass membrane protein</topology>
    </subcellularLocation>
</comment>
<feature type="transmembrane region" description="Helical" evidence="11">
    <location>
        <begin position="96"/>
        <end position="119"/>
    </location>
</feature>
<keyword evidence="13" id="KW-1185">Reference proteome</keyword>
<evidence type="ECO:0000256" key="8">
    <source>
        <dbReference type="ARBA" id="ARBA00023034"/>
    </source>
</evidence>